<reference evidence="1 2" key="1">
    <citation type="submission" date="2019-03" db="EMBL/GenBank/DDBJ databases">
        <title>Single cell metagenomics reveals metabolic interactions within the superorganism composed of flagellate Streblomastix strix and complex community of Bacteroidetes bacteria on its surface.</title>
        <authorList>
            <person name="Treitli S.C."/>
            <person name="Kolisko M."/>
            <person name="Husnik F."/>
            <person name="Keeling P."/>
            <person name="Hampl V."/>
        </authorList>
    </citation>
    <scope>NUCLEOTIDE SEQUENCE [LARGE SCALE GENOMIC DNA]</scope>
    <source>
        <strain evidence="1">ST1C</strain>
    </source>
</reference>
<name>A0A5J4TY10_9EUKA</name>
<evidence type="ECO:0000313" key="1">
    <source>
        <dbReference type="EMBL" id="KAA6363376.1"/>
    </source>
</evidence>
<dbReference type="AlphaFoldDB" id="A0A5J4TY10"/>
<dbReference type="Proteomes" id="UP000324800">
    <property type="component" value="Unassembled WGS sequence"/>
</dbReference>
<comment type="caution">
    <text evidence="1">The sequence shown here is derived from an EMBL/GenBank/DDBJ whole genome shotgun (WGS) entry which is preliminary data.</text>
</comment>
<sequence length="112" mass="13292">MILPYWLSQPWWPVMRQNEKVKEAPSSRENDSCFVRGNKGESLFRRVHSQRGVTNAIIQKIISGWNEASRRQRQRLGWFEEYCLKLDKGKDDLVTITDHEKTISSDEEIKQR</sequence>
<protein>
    <submittedName>
        <fullName evidence="1">Uncharacterized protein</fullName>
    </submittedName>
</protein>
<evidence type="ECO:0000313" key="2">
    <source>
        <dbReference type="Proteomes" id="UP000324800"/>
    </source>
</evidence>
<proteinExistence type="predicted"/>
<dbReference type="EMBL" id="SNRW01022996">
    <property type="protein sequence ID" value="KAA6363376.1"/>
    <property type="molecule type" value="Genomic_DNA"/>
</dbReference>
<accession>A0A5J4TY10</accession>
<gene>
    <name evidence="1" type="ORF">EZS28_041097</name>
</gene>
<organism evidence="1 2">
    <name type="scientific">Streblomastix strix</name>
    <dbReference type="NCBI Taxonomy" id="222440"/>
    <lineage>
        <taxon>Eukaryota</taxon>
        <taxon>Metamonada</taxon>
        <taxon>Preaxostyla</taxon>
        <taxon>Oxymonadida</taxon>
        <taxon>Streblomastigidae</taxon>
        <taxon>Streblomastix</taxon>
    </lineage>
</organism>